<proteinExistence type="predicted"/>
<dbReference type="EMBL" id="LT607756">
    <property type="protein sequence ID" value="SCG86061.1"/>
    <property type="molecule type" value="Genomic_DNA"/>
</dbReference>
<dbReference type="Pfam" id="PF09884">
    <property type="entry name" value="DUF2111"/>
    <property type="match status" value="1"/>
</dbReference>
<dbReference type="RefSeq" id="WP_071907161.1">
    <property type="nucleotide sequence ID" value="NZ_LT607756.1"/>
</dbReference>
<keyword evidence="2" id="KW-1185">Reference proteome</keyword>
<evidence type="ECO:0008006" key="3">
    <source>
        <dbReference type="Google" id="ProtNLM"/>
    </source>
</evidence>
<protein>
    <recommendedName>
        <fullName evidence="3">DUF2111 domain-containing protein</fullName>
    </recommendedName>
</protein>
<dbReference type="OrthoDB" id="3369at2157"/>
<dbReference type="STRING" id="118062.MCBB_1506"/>
<evidence type="ECO:0000313" key="2">
    <source>
        <dbReference type="Proteomes" id="UP000094707"/>
    </source>
</evidence>
<sequence length="127" mass="13828">MKITASSTALDITAMAMAIHEVANGLPVTMRTKNELGVRIEDGDVVDDHYTGPVLEKVLQTGKKSQETPKTGPYKGMPVLVVPLKEEGEVICAIGVVDITKGIYSDIMHITRRPGEIKPEMSKGEFY</sequence>
<organism evidence="1 2">
    <name type="scientific">Methanobacterium congolense</name>
    <dbReference type="NCBI Taxonomy" id="118062"/>
    <lineage>
        <taxon>Archaea</taxon>
        <taxon>Methanobacteriati</taxon>
        <taxon>Methanobacteriota</taxon>
        <taxon>Methanomada group</taxon>
        <taxon>Methanobacteria</taxon>
        <taxon>Methanobacteriales</taxon>
        <taxon>Methanobacteriaceae</taxon>
        <taxon>Methanobacterium</taxon>
    </lineage>
</organism>
<dbReference type="GeneID" id="30412347"/>
<dbReference type="AlphaFoldDB" id="A0A1D3L367"/>
<name>A0A1D3L367_9EURY</name>
<dbReference type="Proteomes" id="UP000094707">
    <property type="component" value="Chromosome I"/>
</dbReference>
<reference evidence="1 2" key="1">
    <citation type="submission" date="2016-08" db="EMBL/GenBank/DDBJ databases">
        <authorList>
            <person name="Seilhamer J.J."/>
        </authorList>
    </citation>
    <scope>NUCLEOTIDE SEQUENCE [LARGE SCALE GENOMIC DNA]</scope>
    <source>
        <strain evidence="1">Buetzberg</strain>
    </source>
</reference>
<dbReference type="KEGG" id="mcub:MCBB_1506"/>
<evidence type="ECO:0000313" key="1">
    <source>
        <dbReference type="EMBL" id="SCG86061.1"/>
    </source>
</evidence>
<dbReference type="PIRSF" id="PIRSF006557">
    <property type="entry name" value="UCP006557_sign"/>
    <property type="match status" value="1"/>
</dbReference>
<gene>
    <name evidence="1" type="ORF">MCBB_1506</name>
</gene>
<dbReference type="InterPro" id="IPR012029">
    <property type="entry name" value="UCP006557"/>
</dbReference>
<accession>A0A1D3L367</accession>